<accession>A0A562QWX4</accession>
<gene>
    <name evidence="1" type="ORF">LZ24_03451</name>
</gene>
<sequence length="104" mass="12105">MMTPLSRQAMQILADLPDIHWLRKICIPVPPGRRQAYFRCNHHGRAGLSGIQRQMKLYCKMTMKELLLTLSKLRRQEIKGAKILFPLTRLQMTIFKAFGVKEPV</sequence>
<comment type="caution">
    <text evidence="1">The sequence shown here is derived from an EMBL/GenBank/DDBJ whole genome shotgun (WGS) entry which is preliminary data.</text>
</comment>
<proteinExistence type="predicted"/>
<protein>
    <submittedName>
        <fullName evidence="1">Uncharacterized protein</fullName>
    </submittedName>
</protein>
<reference evidence="1 2" key="1">
    <citation type="submission" date="2019-07" db="EMBL/GenBank/DDBJ databases">
        <title>Genome sequencing of 100 strains of the haloalkaliphilic chemolithoautotrophic sulfur-oxidizing bacterium Thioalkalivibrio.</title>
        <authorList>
            <person name="Muyzer G."/>
        </authorList>
    </citation>
    <scope>NUCLEOTIDE SEQUENCE [LARGE SCALE GENOMIC DNA]</scope>
    <source>
        <strain evidence="1 2">ASO4-4</strain>
    </source>
</reference>
<dbReference type="Proteomes" id="UP000318307">
    <property type="component" value="Unassembled WGS sequence"/>
</dbReference>
<evidence type="ECO:0000313" key="1">
    <source>
        <dbReference type="EMBL" id="TWI61348.1"/>
    </source>
</evidence>
<name>A0A562QWX4_9BACT</name>
<dbReference type="EMBL" id="VLLC01000075">
    <property type="protein sequence ID" value="TWI61348.1"/>
    <property type="molecule type" value="Genomic_DNA"/>
</dbReference>
<evidence type="ECO:0000313" key="2">
    <source>
        <dbReference type="Proteomes" id="UP000318307"/>
    </source>
</evidence>
<dbReference type="AlphaFoldDB" id="A0A562QWX4"/>
<keyword evidence="2" id="KW-1185">Reference proteome</keyword>
<organism evidence="1 2">
    <name type="scientific">Desulfobotulus alkaliphilus</name>
    <dbReference type="NCBI Taxonomy" id="622671"/>
    <lineage>
        <taxon>Bacteria</taxon>
        <taxon>Pseudomonadati</taxon>
        <taxon>Thermodesulfobacteriota</taxon>
        <taxon>Desulfobacteria</taxon>
        <taxon>Desulfobacterales</taxon>
        <taxon>Desulfobacteraceae</taxon>
        <taxon>Desulfobotulus</taxon>
    </lineage>
</organism>